<protein>
    <recommendedName>
        <fullName evidence="3">Signal peptide containing protein</fullName>
    </recommendedName>
</protein>
<evidence type="ECO:0008006" key="3">
    <source>
        <dbReference type="Google" id="ProtNLM"/>
    </source>
</evidence>
<dbReference type="EMBL" id="LS483409">
    <property type="protein sequence ID" value="SQG79408.1"/>
    <property type="molecule type" value="Genomic_DNA"/>
</dbReference>
<dbReference type="RefSeq" id="WP_111697148.1">
    <property type="nucleotide sequence ID" value="NZ_JAKEIN010000001.1"/>
</dbReference>
<dbReference type="AlphaFoldDB" id="A0AA94M2G9"/>
<dbReference type="Proteomes" id="UP000249013">
    <property type="component" value="Chromosome 1"/>
</dbReference>
<organism evidence="1 2">
    <name type="scientific">Streptococcus gallolyticus</name>
    <dbReference type="NCBI Taxonomy" id="315405"/>
    <lineage>
        <taxon>Bacteria</taxon>
        <taxon>Bacillati</taxon>
        <taxon>Bacillota</taxon>
        <taxon>Bacilli</taxon>
        <taxon>Lactobacillales</taxon>
        <taxon>Streptococcaceae</taxon>
        <taxon>Streptococcus</taxon>
    </lineage>
</organism>
<evidence type="ECO:0000313" key="1">
    <source>
        <dbReference type="EMBL" id="SQG79408.1"/>
    </source>
</evidence>
<name>A0AA94M2G9_9STRE</name>
<evidence type="ECO:0000313" key="2">
    <source>
        <dbReference type="Proteomes" id="UP000249013"/>
    </source>
</evidence>
<dbReference type="NCBIfam" id="NF033863">
    <property type="entry name" value="immun_TipC_fam"/>
    <property type="match status" value="1"/>
</dbReference>
<gene>
    <name evidence="1" type="ORF">NCTC13773_01216</name>
</gene>
<dbReference type="InterPro" id="IPR048042">
    <property type="entry name" value="TipC-like"/>
</dbReference>
<proteinExistence type="predicted"/>
<sequence length="202" mass="23313">MKKKVFLMLGLVIVVALSGYWFSVYRSLKNPFDEMYYSETESINIVGLPKLSDVVGSKSHYDPVEQDVSILTYDKDYLDDNEEFLSIYLTEQKSYFSFLYRYQLADNVFLTVSYSYNFNDCSLIQEISIADQTGTEDIVDDPDEIITQLASYGKDLDWLQTTCQTVLEDDILGLWFKKGSHRYSLDNLGDLTITYDDVLSDN</sequence>
<accession>A0AA94M2G9</accession>
<reference evidence="1 2" key="1">
    <citation type="submission" date="2018-06" db="EMBL/GenBank/DDBJ databases">
        <authorList>
            <consortium name="Pathogen Informatics"/>
            <person name="Doyle S."/>
        </authorList>
    </citation>
    <scope>NUCLEOTIDE SEQUENCE [LARGE SCALE GENOMIC DNA]</scope>
    <source>
        <strain evidence="1 2">NCTC13773</strain>
    </source>
</reference>